<dbReference type="Proteomes" id="UP000424080">
    <property type="component" value="Segment"/>
</dbReference>
<dbReference type="EMBL" id="AP019525">
    <property type="protein sequence ID" value="BBI90948.1"/>
    <property type="molecule type" value="Genomic_DNA"/>
</dbReference>
<protein>
    <submittedName>
        <fullName evidence="1">Uncharacterized protein</fullName>
    </submittedName>
</protein>
<organism evidence="1 2">
    <name type="scientific">Tenacibaculum phage PTm5</name>
    <dbReference type="NCBI Taxonomy" id="2547426"/>
    <lineage>
        <taxon>Viruses</taxon>
        <taxon>Duplodnaviria</taxon>
        <taxon>Heunggongvirae</taxon>
        <taxon>Uroviricota</taxon>
        <taxon>Caudoviricetes</taxon>
        <taxon>Shirahamavirus</taxon>
        <taxon>Shirahamavirus PTm1</taxon>
    </lineage>
</organism>
<name>A0A5S9BZJ8_9CAUD</name>
<evidence type="ECO:0000313" key="2">
    <source>
        <dbReference type="Proteomes" id="UP000424080"/>
    </source>
</evidence>
<sequence>MINSRAVALNRADATSLYVSLFDKMRAGQVYNVPKVSANTVTPVNVDHMTLTTAQLPGGVIGVYGGSSATLPANNSIVMSKLAGAVGTGATTIVTDNFGNILNLVPITDATTNDDIIVPSNYATTALRERKVYGLLQTASTVTDGTAVHATVANCQISFVVFDATNTLQLVTLNQAIEFGTTQFRDGLHVPAIVRHGSDQLDDALSGGNIEYIERTFTVTAQVAVGEQLNVNTGATNGNGTVTTNTVVDGGVTVTNVNIQTSSANFISSPSLEIWDNGVPMVKGASPLSSPTEVAWVSATDISFYRVLDVGDIITLKIPLKNN</sequence>
<evidence type="ECO:0000313" key="1">
    <source>
        <dbReference type="EMBL" id="BBI90948.1"/>
    </source>
</evidence>
<accession>A0A5S9BZJ8</accession>
<proteinExistence type="predicted"/>
<reference evidence="1 2" key="1">
    <citation type="journal article" date="2019" name="Arch. Virol.">
        <title>A novel jumbo Tenacibaculum maritimum lytic phage with head-fiber-like appendages.</title>
        <authorList>
            <person name="Kawato Y."/>
            <person name="Istiqomah I."/>
            <person name="Gaafar A.Y."/>
            <person name="Hanaoka M."/>
            <person name="Ishimaru K."/>
            <person name="Yasuike M."/>
            <person name="Nishiki I."/>
            <person name="Nakamura Y."/>
            <person name="Fujiwara A."/>
            <person name="Nakai T."/>
        </authorList>
    </citation>
    <scope>NUCLEOTIDE SEQUENCE [LARGE SCALE GENOMIC DNA]</scope>
    <source>
        <strain evidence="1 2">PTm5</strain>
    </source>
</reference>